<dbReference type="OrthoDB" id="9807469at2"/>
<keyword evidence="5 17" id="KW-0444">Lipid biosynthesis</keyword>
<proteinExistence type="predicted"/>
<evidence type="ECO:0000256" key="4">
    <source>
        <dbReference type="ARBA" id="ARBA00013263"/>
    </source>
</evidence>
<name>A0A518ANN7_9BACT</name>
<evidence type="ECO:0000256" key="13">
    <source>
        <dbReference type="ARBA" id="ARBA00023160"/>
    </source>
</evidence>
<dbReference type="InterPro" id="IPR016185">
    <property type="entry name" value="PreATP-grasp_dom_sf"/>
</dbReference>
<evidence type="ECO:0000256" key="1">
    <source>
        <dbReference type="ARBA" id="ARBA00003761"/>
    </source>
</evidence>
<keyword evidence="13 17" id="KW-0275">Fatty acid biosynthesis</keyword>
<keyword evidence="14 17" id="KW-0092">Biotin</keyword>
<dbReference type="GO" id="GO:0005524">
    <property type="term" value="F:ATP binding"/>
    <property type="evidence" value="ECO:0007669"/>
    <property type="project" value="UniProtKB-UniRule"/>
</dbReference>
<evidence type="ECO:0000313" key="21">
    <source>
        <dbReference type="Proteomes" id="UP000315750"/>
    </source>
</evidence>
<dbReference type="GO" id="GO:0006633">
    <property type="term" value="P:fatty acid biosynthetic process"/>
    <property type="evidence" value="ECO:0007669"/>
    <property type="project" value="UniProtKB-KW"/>
</dbReference>
<comment type="pathway">
    <text evidence="2 17">Lipid metabolism; malonyl-CoA biosynthesis; malonyl-CoA from acetyl-CoA: step 1/1.</text>
</comment>
<evidence type="ECO:0000256" key="10">
    <source>
        <dbReference type="ARBA" id="ARBA00022840"/>
    </source>
</evidence>
<accession>A0A518ANN7</accession>
<sequence length="448" mass="49022">MYQRILVANRGEIALRIIRACRELGIETVAVYSAGDEGAHYLDLADEAFCIGPAKSADSYLKIASVISAAEVGNVQAIHPGYGFLAENAHFNEVCRSCNIDFIGPMPEAMSQLGDKNAARDLARRANVPVVPGSEGVIQSEDEAMRFAHEVGFPVLIKAVAGGGGRGMRVAANDLSLKSALQQAQAEAQAAFGNGDVYLEKYIGQPRHVEVQVIADNHGNVAHLWERDCSVQRRHQKLIEESPSTSISNETREEMCEAARRLIATANYTNAATVEFIVDGEGNYYFIEVNARIQVEHPVTELVTGIDLIKTQILVASGEPLPFTQDDVVQRGASIECRINAEDPDRNFQPSPGKIERLIAPGGFGVRWDSHAHSGYTVPPHYDSMIGKLLVHQPTRQEAIACMKRALSELRVDGIKTTAKLHHEILSHTAFVEGRIDTTFVERTFTNL</sequence>
<dbReference type="GO" id="GO:2001295">
    <property type="term" value="P:malonyl-CoA biosynthetic process"/>
    <property type="evidence" value="ECO:0007669"/>
    <property type="project" value="UniProtKB-UniPathway"/>
</dbReference>
<dbReference type="Pfam" id="PF00289">
    <property type="entry name" value="Biotin_carb_N"/>
    <property type="match status" value="1"/>
</dbReference>
<evidence type="ECO:0000256" key="12">
    <source>
        <dbReference type="ARBA" id="ARBA00023098"/>
    </source>
</evidence>
<dbReference type="SUPFAM" id="SSF52440">
    <property type="entry name" value="PreATP-grasp domain"/>
    <property type="match status" value="1"/>
</dbReference>
<dbReference type="Gene3D" id="3.30.1490.20">
    <property type="entry name" value="ATP-grasp fold, A domain"/>
    <property type="match status" value="1"/>
</dbReference>
<keyword evidence="7" id="KW-0479">Metal-binding</keyword>
<evidence type="ECO:0000313" key="20">
    <source>
        <dbReference type="EMBL" id="QDU56339.1"/>
    </source>
</evidence>
<reference evidence="20 21" key="1">
    <citation type="submission" date="2019-02" db="EMBL/GenBank/DDBJ databases">
        <title>Deep-cultivation of Planctomycetes and their phenomic and genomic characterization uncovers novel biology.</title>
        <authorList>
            <person name="Wiegand S."/>
            <person name="Jogler M."/>
            <person name="Boedeker C."/>
            <person name="Pinto D."/>
            <person name="Vollmers J."/>
            <person name="Rivas-Marin E."/>
            <person name="Kohn T."/>
            <person name="Peeters S.H."/>
            <person name="Heuer A."/>
            <person name="Rast P."/>
            <person name="Oberbeckmann S."/>
            <person name="Bunk B."/>
            <person name="Jeske O."/>
            <person name="Meyerdierks A."/>
            <person name="Storesund J.E."/>
            <person name="Kallscheuer N."/>
            <person name="Luecker S."/>
            <person name="Lage O.M."/>
            <person name="Pohl T."/>
            <person name="Merkel B.J."/>
            <person name="Hornburger P."/>
            <person name="Mueller R.-W."/>
            <person name="Bruemmer F."/>
            <person name="Labrenz M."/>
            <person name="Spormann A.M."/>
            <person name="Op den Camp H."/>
            <person name="Overmann J."/>
            <person name="Amann R."/>
            <person name="Jetten M.S.M."/>
            <person name="Mascher T."/>
            <person name="Medema M.H."/>
            <person name="Devos D.P."/>
            <person name="Kaster A.-K."/>
            <person name="Ovreas L."/>
            <person name="Rohde M."/>
            <person name="Galperin M.Y."/>
            <person name="Jogler C."/>
        </authorList>
    </citation>
    <scope>NUCLEOTIDE SEQUENCE [LARGE SCALE GENOMIC DNA]</scope>
    <source>
        <strain evidence="20 21">Pan181</strain>
    </source>
</reference>
<evidence type="ECO:0000259" key="19">
    <source>
        <dbReference type="PROSITE" id="PS50979"/>
    </source>
</evidence>
<dbReference type="NCBIfam" id="TIGR00514">
    <property type="entry name" value="accC"/>
    <property type="match status" value="1"/>
</dbReference>
<dbReference type="InterPro" id="IPR011764">
    <property type="entry name" value="Biotin_carboxylation_dom"/>
</dbReference>
<evidence type="ECO:0000256" key="8">
    <source>
        <dbReference type="ARBA" id="ARBA00022741"/>
    </source>
</evidence>
<dbReference type="FunFam" id="3.40.50.20:FF:000010">
    <property type="entry name" value="Propionyl-CoA carboxylase subunit alpha"/>
    <property type="match status" value="1"/>
</dbReference>
<dbReference type="InterPro" id="IPR051602">
    <property type="entry name" value="ACC_Biotin_Carboxylase"/>
</dbReference>
<keyword evidence="10 16" id="KW-0067">ATP-binding</keyword>
<evidence type="ECO:0000256" key="7">
    <source>
        <dbReference type="ARBA" id="ARBA00022723"/>
    </source>
</evidence>
<dbReference type="InterPro" id="IPR005479">
    <property type="entry name" value="CPAse_ATP-bd"/>
</dbReference>
<dbReference type="GO" id="GO:0004075">
    <property type="term" value="F:biotin carboxylase activity"/>
    <property type="evidence" value="ECO:0007669"/>
    <property type="project" value="UniProtKB-EC"/>
</dbReference>
<feature type="domain" description="ATP-grasp" evidence="18">
    <location>
        <begin position="120"/>
        <end position="317"/>
    </location>
</feature>
<dbReference type="Gene3D" id="3.40.50.20">
    <property type="match status" value="1"/>
</dbReference>
<dbReference type="Gene3D" id="3.30.470.20">
    <property type="entry name" value="ATP-grasp fold, B domain"/>
    <property type="match status" value="1"/>
</dbReference>
<dbReference type="PANTHER" id="PTHR48095">
    <property type="entry name" value="PYRUVATE CARBOXYLASE SUBUNIT A"/>
    <property type="match status" value="1"/>
</dbReference>
<evidence type="ECO:0000256" key="11">
    <source>
        <dbReference type="ARBA" id="ARBA00022842"/>
    </source>
</evidence>
<evidence type="ECO:0000256" key="17">
    <source>
        <dbReference type="RuleBase" id="RU365063"/>
    </source>
</evidence>
<dbReference type="Pfam" id="PF02785">
    <property type="entry name" value="Biotin_carb_C"/>
    <property type="match status" value="1"/>
</dbReference>
<dbReference type="SMART" id="SM00878">
    <property type="entry name" value="Biotin_carb_C"/>
    <property type="match status" value="1"/>
</dbReference>
<dbReference type="PROSITE" id="PS00867">
    <property type="entry name" value="CPSASE_2"/>
    <property type="match status" value="1"/>
</dbReference>
<dbReference type="PROSITE" id="PS50975">
    <property type="entry name" value="ATP_GRASP"/>
    <property type="match status" value="1"/>
</dbReference>
<dbReference type="Proteomes" id="UP000315750">
    <property type="component" value="Chromosome"/>
</dbReference>
<evidence type="ECO:0000259" key="18">
    <source>
        <dbReference type="PROSITE" id="PS50975"/>
    </source>
</evidence>
<comment type="subunit">
    <text evidence="3 17">Acetyl-CoA carboxylase is a heterohexamer of biotin carboxyl carrier protein, biotin carboxylase and the two subunits of carboxyl transferase in a 2:2 complex.</text>
</comment>
<dbReference type="InterPro" id="IPR013815">
    <property type="entry name" value="ATP_grasp_subdomain_1"/>
</dbReference>
<dbReference type="InterPro" id="IPR011761">
    <property type="entry name" value="ATP-grasp"/>
</dbReference>
<feature type="domain" description="Biotin carboxylation" evidence="19">
    <location>
        <begin position="1"/>
        <end position="446"/>
    </location>
</feature>
<dbReference type="SUPFAM" id="SSF51246">
    <property type="entry name" value="Rudiment single hybrid motif"/>
    <property type="match status" value="1"/>
</dbReference>
<keyword evidence="6 17" id="KW-0436">Ligase</keyword>
<keyword evidence="12 17" id="KW-0443">Lipid metabolism</keyword>
<dbReference type="PROSITE" id="PS50979">
    <property type="entry name" value="BC"/>
    <property type="match status" value="1"/>
</dbReference>
<dbReference type="EC" id="6.3.4.14" evidence="4 17"/>
<comment type="catalytic activity">
    <reaction evidence="15 17">
        <text>N(6)-biotinyl-L-lysyl-[protein] + hydrogencarbonate + ATP = N(6)-carboxybiotinyl-L-lysyl-[protein] + ADP + phosphate + H(+)</text>
        <dbReference type="Rhea" id="RHEA:13501"/>
        <dbReference type="Rhea" id="RHEA-COMP:10505"/>
        <dbReference type="Rhea" id="RHEA-COMP:10506"/>
        <dbReference type="ChEBI" id="CHEBI:15378"/>
        <dbReference type="ChEBI" id="CHEBI:17544"/>
        <dbReference type="ChEBI" id="CHEBI:30616"/>
        <dbReference type="ChEBI" id="CHEBI:43474"/>
        <dbReference type="ChEBI" id="CHEBI:83144"/>
        <dbReference type="ChEBI" id="CHEBI:83145"/>
        <dbReference type="ChEBI" id="CHEBI:456216"/>
        <dbReference type="EC" id="6.3.4.14"/>
    </reaction>
</comment>
<dbReference type="InterPro" id="IPR005482">
    <property type="entry name" value="Biotin_COase_C"/>
</dbReference>
<evidence type="ECO:0000256" key="14">
    <source>
        <dbReference type="ARBA" id="ARBA00023267"/>
    </source>
</evidence>
<dbReference type="EMBL" id="CP036278">
    <property type="protein sequence ID" value="QDU56339.1"/>
    <property type="molecule type" value="Genomic_DNA"/>
</dbReference>
<keyword evidence="11" id="KW-0460">Magnesium</keyword>
<gene>
    <name evidence="20" type="primary">accC</name>
    <name evidence="20" type="ORF">Pan181_25480</name>
</gene>
<protein>
    <recommendedName>
        <fullName evidence="4 17">Biotin carboxylase</fullName>
        <ecNumber evidence="4 17">6.3.4.14</ecNumber>
    </recommendedName>
    <alternativeName>
        <fullName evidence="17">Acetyl-coenzyme A carboxylase biotin carboxylase subunit A</fullName>
    </alternativeName>
</protein>
<evidence type="ECO:0000256" key="3">
    <source>
        <dbReference type="ARBA" id="ARBA00011750"/>
    </source>
</evidence>
<dbReference type="InterPro" id="IPR005481">
    <property type="entry name" value="BC-like_N"/>
</dbReference>
<evidence type="ECO:0000256" key="2">
    <source>
        <dbReference type="ARBA" id="ARBA00004956"/>
    </source>
</evidence>
<dbReference type="RefSeq" id="WP_145247100.1">
    <property type="nucleotide sequence ID" value="NZ_CP036278.1"/>
</dbReference>
<dbReference type="AlphaFoldDB" id="A0A518ANN7"/>
<dbReference type="UniPathway" id="UPA00655">
    <property type="reaction ID" value="UER00711"/>
</dbReference>
<evidence type="ECO:0000256" key="16">
    <source>
        <dbReference type="PROSITE-ProRule" id="PRU00409"/>
    </source>
</evidence>
<keyword evidence="8 16" id="KW-0547">Nucleotide-binding</keyword>
<keyword evidence="9 17" id="KW-0276">Fatty acid metabolism</keyword>
<dbReference type="SUPFAM" id="SSF56059">
    <property type="entry name" value="Glutathione synthetase ATP-binding domain-like"/>
    <property type="match status" value="1"/>
</dbReference>
<organism evidence="20 21">
    <name type="scientific">Aeoliella mucimassa</name>
    <dbReference type="NCBI Taxonomy" id="2527972"/>
    <lineage>
        <taxon>Bacteria</taxon>
        <taxon>Pseudomonadati</taxon>
        <taxon>Planctomycetota</taxon>
        <taxon>Planctomycetia</taxon>
        <taxon>Pirellulales</taxon>
        <taxon>Lacipirellulaceae</taxon>
        <taxon>Aeoliella</taxon>
    </lineage>
</organism>
<dbReference type="PANTHER" id="PTHR48095:SF2">
    <property type="entry name" value="BIOTIN CARBOXYLASE, CHLOROPLASTIC"/>
    <property type="match status" value="1"/>
</dbReference>
<dbReference type="FunFam" id="3.30.1490.20:FF:000018">
    <property type="entry name" value="Biotin carboxylase"/>
    <property type="match status" value="1"/>
</dbReference>
<evidence type="ECO:0000256" key="6">
    <source>
        <dbReference type="ARBA" id="ARBA00022598"/>
    </source>
</evidence>
<dbReference type="NCBIfam" id="NF006367">
    <property type="entry name" value="PRK08591.1"/>
    <property type="match status" value="1"/>
</dbReference>
<evidence type="ECO:0000256" key="5">
    <source>
        <dbReference type="ARBA" id="ARBA00022516"/>
    </source>
</evidence>
<dbReference type="KEGG" id="amuc:Pan181_25480"/>
<dbReference type="GO" id="GO:0046872">
    <property type="term" value="F:metal ion binding"/>
    <property type="evidence" value="ECO:0007669"/>
    <property type="project" value="UniProtKB-KW"/>
</dbReference>
<dbReference type="InterPro" id="IPR004549">
    <property type="entry name" value="Acetyl_CoA_COase_biotin_COase"/>
</dbReference>
<dbReference type="InterPro" id="IPR011054">
    <property type="entry name" value="Rudment_hybrid_motif"/>
</dbReference>
<evidence type="ECO:0000256" key="9">
    <source>
        <dbReference type="ARBA" id="ARBA00022832"/>
    </source>
</evidence>
<dbReference type="Pfam" id="PF02786">
    <property type="entry name" value="CPSase_L_D2"/>
    <property type="match status" value="1"/>
</dbReference>
<evidence type="ECO:0000256" key="15">
    <source>
        <dbReference type="ARBA" id="ARBA00048600"/>
    </source>
</evidence>
<comment type="function">
    <text evidence="1 17">This protein is a component of the acetyl coenzyme A carboxylase complex; first, biotin carboxylase catalyzes the carboxylation of the carrier protein and then the transcarboxylase transfers the carboxyl group to form malonyl-CoA.</text>
</comment>
<keyword evidence="21" id="KW-1185">Reference proteome</keyword>